<feature type="transmembrane region" description="Helical" evidence="2">
    <location>
        <begin position="69"/>
        <end position="91"/>
    </location>
</feature>
<keyword evidence="2" id="KW-1133">Transmembrane helix</keyword>
<organism evidence="3 4">
    <name type="scientific">Raineyella fluvialis</name>
    <dbReference type="NCBI Taxonomy" id="2662261"/>
    <lineage>
        <taxon>Bacteria</taxon>
        <taxon>Bacillati</taxon>
        <taxon>Actinomycetota</taxon>
        <taxon>Actinomycetes</taxon>
        <taxon>Propionibacteriales</taxon>
        <taxon>Propionibacteriaceae</taxon>
        <taxon>Raineyella</taxon>
    </lineage>
</organism>
<dbReference type="RefSeq" id="WP_153571000.1">
    <property type="nucleotide sequence ID" value="NZ_CP045725.1"/>
</dbReference>
<evidence type="ECO:0000256" key="2">
    <source>
        <dbReference type="SAM" id="Phobius"/>
    </source>
</evidence>
<protein>
    <submittedName>
        <fullName evidence="3">Phage holin family protein</fullName>
    </submittedName>
</protein>
<dbReference type="KEGG" id="rain:Rai3103_00955"/>
<sequence length="157" mass="16296">MSHPYQPVTPEARGSDPDSPRLPGDERSIGEIVGDLGEDLSTLMRQEVALAKAEASQTAKHYGAGAGMFAGAAVGGLMVVTFLSLALWWVIGRAIGTAAEPALAPAGLIVAVIWAIIAAILVAVGRSQMKKAPGVPQTKESLTQIPDALKGDEENNR</sequence>
<dbReference type="Proteomes" id="UP000386847">
    <property type="component" value="Chromosome"/>
</dbReference>
<keyword evidence="2" id="KW-0812">Transmembrane</keyword>
<accession>A0A5Q2F6A0</accession>
<dbReference type="EMBL" id="CP045725">
    <property type="protein sequence ID" value="QGF22490.1"/>
    <property type="molecule type" value="Genomic_DNA"/>
</dbReference>
<evidence type="ECO:0000256" key="1">
    <source>
        <dbReference type="SAM" id="MobiDB-lite"/>
    </source>
</evidence>
<feature type="region of interest" description="Disordered" evidence="1">
    <location>
        <begin position="1"/>
        <end position="28"/>
    </location>
</feature>
<reference evidence="3 4" key="1">
    <citation type="submission" date="2019-10" db="EMBL/GenBank/DDBJ databases">
        <title>Genomic analysis of Raineyella sp. CBA3103.</title>
        <authorList>
            <person name="Roh S.W."/>
        </authorList>
    </citation>
    <scope>NUCLEOTIDE SEQUENCE [LARGE SCALE GENOMIC DNA]</scope>
    <source>
        <strain evidence="3 4">CBA3103</strain>
    </source>
</reference>
<evidence type="ECO:0000313" key="4">
    <source>
        <dbReference type="Proteomes" id="UP000386847"/>
    </source>
</evidence>
<keyword evidence="4" id="KW-1185">Reference proteome</keyword>
<dbReference type="AlphaFoldDB" id="A0A5Q2F6A0"/>
<gene>
    <name evidence="3" type="ORF">Rai3103_00955</name>
</gene>
<feature type="compositionally biased region" description="Basic and acidic residues" evidence="1">
    <location>
        <begin position="13"/>
        <end position="28"/>
    </location>
</feature>
<dbReference type="Pfam" id="PF07332">
    <property type="entry name" value="Phage_holin_3_6"/>
    <property type="match status" value="1"/>
</dbReference>
<keyword evidence="2" id="KW-0472">Membrane</keyword>
<dbReference type="InterPro" id="IPR009937">
    <property type="entry name" value="Phage_holin_3_6"/>
</dbReference>
<name>A0A5Q2F6A0_9ACTN</name>
<feature type="transmembrane region" description="Helical" evidence="2">
    <location>
        <begin position="103"/>
        <end position="124"/>
    </location>
</feature>
<proteinExistence type="predicted"/>
<evidence type="ECO:0000313" key="3">
    <source>
        <dbReference type="EMBL" id="QGF22490.1"/>
    </source>
</evidence>
<feature type="region of interest" description="Disordered" evidence="1">
    <location>
        <begin position="132"/>
        <end position="157"/>
    </location>
</feature>